<dbReference type="SUPFAM" id="SSF56235">
    <property type="entry name" value="N-terminal nucleophile aminohydrolases (Ntn hydrolases)"/>
    <property type="match status" value="1"/>
</dbReference>
<protein>
    <submittedName>
        <fullName evidence="1">Uncharacterized protein</fullName>
    </submittedName>
</protein>
<name>A0A8S9Y4P4_APOLU</name>
<dbReference type="PANTHER" id="PTHR11686:SF9">
    <property type="entry name" value="RE13973P"/>
    <property type="match status" value="1"/>
</dbReference>
<keyword evidence="2" id="KW-1185">Reference proteome</keyword>
<dbReference type="EMBL" id="WIXP02000002">
    <property type="protein sequence ID" value="KAF6214825.1"/>
    <property type="molecule type" value="Genomic_DNA"/>
</dbReference>
<proteinExistence type="predicted"/>
<gene>
    <name evidence="1" type="ORF">GE061_009568</name>
</gene>
<dbReference type="PANTHER" id="PTHR11686">
    <property type="entry name" value="GAMMA GLUTAMYL TRANSPEPTIDASE"/>
    <property type="match status" value="1"/>
</dbReference>
<dbReference type="Proteomes" id="UP000466442">
    <property type="component" value="Unassembled WGS sequence"/>
</dbReference>
<organism evidence="1 2">
    <name type="scientific">Apolygus lucorum</name>
    <name type="common">Small green plant bug</name>
    <name type="synonym">Lygocoris lucorum</name>
    <dbReference type="NCBI Taxonomy" id="248454"/>
    <lineage>
        <taxon>Eukaryota</taxon>
        <taxon>Metazoa</taxon>
        <taxon>Ecdysozoa</taxon>
        <taxon>Arthropoda</taxon>
        <taxon>Hexapoda</taxon>
        <taxon>Insecta</taxon>
        <taxon>Pterygota</taxon>
        <taxon>Neoptera</taxon>
        <taxon>Paraneoptera</taxon>
        <taxon>Hemiptera</taxon>
        <taxon>Heteroptera</taxon>
        <taxon>Panheteroptera</taxon>
        <taxon>Cimicomorpha</taxon>
        <taxon>Miridae</taxon>
        <taxon>Mirini</taxon>
        <taxon>Apolygus</taxon>
    </lineage>
</organism>
<evidence type="ECO:0000313" key="1">
    <source>
        <dbReference type="EMBL" id="KAF6214825.1"/>
    </source>
</evidence>
<dbReference type="GO" id="GO:0005886">
    <property type="term" value="C:plasma membrane"/>
    <property type="evidence" value="ECO:0007669"/>
    <property type="project" value="TreeGrafter"/>
</dbReference>
<dbReference type="InterPro" id="IPR000101">
    <property type="entry name" value="GGT_peptidase"/>
</dbReference>
<evidence type="ECO:0000313" key="2">
    <source>
        <dbReference type="Proteomes" id="UP000466442"/>
    </source>
</evidence>
<dbReference type="GO" id="GO:0006751">
    <property type="term" value="P:glutathione catabolic process"/>
    <property type="evidence" value="ECO:0007669"/>
    <property type="project" value="InterPro"/>
</dbReference>
<dbReference type="GO" id="GO:0036374">
    <property type="term" value="F:glutathione hydrolase activity"/>
    <property type="evidence" value="ECO:0007669"/>
    <property type="project" value="InterPro"/>
</dbReference>
<dbReference type="Pfam" id="PF01019">
    <property type="entry name" value="G_glu_transpept"/>
    <property type="match status" value="1"/>
</dbReference>
<comment type="caution">
    <text evidence="1">The sequence shown here is derived from an EMBL/GenBank/DDBJ whole genome shotgun (WGS) entry which is preliminary data.</text>
</comment>
<dbReference type="OrthoDB" id="1081007at2759"/>
<accession>A0A8S9Y4P4</accession>
<dbReference type="PRINTS" id="PR01210">
    <property type="entry name" value="GGTRANSPTASE"/>
</dbReference>
<reference evidence="1" key="1">
    <citation type="journal article" date="2021" name="Mol. Ecol. Resour.">
        <title>Apolygus lucorum genome provides insights into omnivorousness and mesophyll feeding.</title>
        <authorList>
            <person name="Liu Y."/>
            <person name="Liu H."/>
            <person name="Wang H."/>
            <person name="Huang T."/>
            <person name="Liu B."/>
            <person name="Yang B."/>
            <person name="Yin L."/>
            <person name="Li B."/>
            <person name="Zhang Y."/>
            <person name="Zhang S."/>
            <person name="Jiang F."/>
            <person name="Zhang X."/>
            <person name="Ren Y."/>
            <person name="Wang B."/>
            <person name="Wang S."/>
            <person name="Lu Y."/>
            <person name="Wu K."/>
            <person name="Fan W."/>
            <person name="Wang G."/>
        </authorList>
    </citation>
    <scope>NUCLEOTIDE SEQUENCE</scope>
    <source>
        <strain evidence="1">12Hb</strain>
    </source>
</reference>
<dbReference type="AlphaFoldDB" id="A0A8S9Y4P4"/>
<sequence length="80" mass="8750">MFMGDPAMSSSGGTAIAVPGELMGYWEAHKRFGVLPWRELFQPAISMCPKWNSHQRSTGKSFAHSGMEGEILQSTSLSCN</sequence>
<dbReference type="InterPro" id="IPR029055">
    <property type="entry name" value="Ntn_hydrolases_N"/>
</dbReference>